<evidence type="ECO:0000256" key="4">
    <source>
        <dbReference type="ARBA" id="ARBA00023159"/>
    </source>
</evidence>
<accession>A0A164UGS5</accession>
<name>A0A164UGS5_9AGAM</name>
<comment type="subunit">
    <text evidence="7">Component of the Mediator complex.</text>
</comment>
<comment type="function">
    <text evidence="7">Component of the Mediator complex, a coactivator involved in the regulated transcription of nearly all RNA polymerase II-dependent genes. Mediator functions as a bridge to convey information from gene-specific regulatory proteins to the basal RNA polymerase II transcription machinery. Mediator is recruited to promoters by direct interactions with regulatory proteins and serves as a scaffold for the assembly of a functional preinitiation complex with RNA polymerase II and the general transcription factors.</text>
</comment>
<keyword evidence="6 7" id="KW-0539">Nucleus</keyword>
<evidence type="ECO:0000256" key="2">
    <source>
        <dbReference type="ARBA" id="ARBA00008089"/>
    </source>
</evidence>
<comment type="similarity">
    <text evidence="2 7">Belongs to the Mediator complex subunit 9 family.</text>
</comment>
<evidence type="ECO:0000256" key="6">
    <source>
        <dbReference type="ARBA" id="ARBA00023242"/>
    </source>
</evidence>
<organism evidence="9 10">
    <name type="scientific">Sistotremastrum niveocremeum HHB9708</name>
    <dbReference type="NCBI Taxonomy" id="1314777"/>
    <lineage>
        <taxon>Eukaryota</taxon>
        <taxon>Fungi</taxon>
        <taxon>Dikarya</taxon>
        <taxon>Basidiomycota</taxon>
        <taxon>Agaricomycotina</taxon>
        <taxon>Agaricomycetes</taxon>
        <taxon>Sistotremastrales</taxon>
        <taxon>Sistotremastraceae</taxon>
        <taxon>Sertulicium</taxon>
        <taxon>Sertulicium niveocremeum</taxon>
    </lineage>
</organism>
<evidence type="ECO:0000256" key="3">
    <source>
        <dbReference type="ARBA" id="ARBA00023015"/>
    </source>
</evidence>
<sequence>MEANALPTDAFRRLLPALIKVVTTAQENEGPLTPQAKQALLQATNEFKDYVAFAKRLASDLPGGDLTLGEQDQVIDMLERLRDKKKAQLEGFPRLMDGASQAPHEPTPMEVEE</sequence>
<keyword evidence="5 7" id="KW-0804">Transcription</keyword>
<dbReference type="Proteomes" id="UP000076722">
    <property type="component" value="Unassembled WGS sequence"/>
</dbReference>
<dbReference type="OrthoDB" id="2563275at2759"/>
<dbReference type="EMBL" id="KV419407">
    <property type="protein sequence ID" value="KZS93216.1"/>
    <property type="molecule type" value="Genomic_DNA"/>
</dbReference>
<evidence type="ECO:0000256" key="1">
    <source>
        <dbReference type="ARBA" id="ARBA00004123"/>
    </source>
</evidence>
<comment type="subcellular location">
    <subcellularLocation>
        <location evidence="1 7">Nucleus</location>
    </subcellularLocation>
</comment>
<evidence type="ECO:0000256" key="5">
    <source>
        <dbReference type="ARBA" id="ARBA00023163"/>
    </source>
</evidence>
<gene>
    <name evidence="7" type="primary">MED9</name>
    <name evidence="9" type="ORF">SISNIDRAFT_466043</name>
</gene>
<reference evidence="9 10" key="1">
    <citation type="journal article" date="2016" name="Mol. Biol. Evol.">
        <title>Comparative Genomics of Early-Diverging Mushroom-Forming Fungi Provides Insights into the Origins of Lignocellulose Decay Capabilities.</title>
        <authorList>
            <person name="Nagy L.G."/>
            <person name="Riley R."/>
            <person name="Tritt A."/>
            <person name="Adam C."/>
            <person name="Daum C."/>
            <person name="Floudas D."/>
            <person name="Sun H."/>
            <person name="Yadav J.S."/>
            <person name="Pangilinan J."/>
            <person name="Larsson K.H."/>
            <person name="Matsuura K."/>
            <person name="Barry K."/>
            <person name="Labutti K."/>
            <person name="Kuo R."/>
            <person name="Ohm R.A."/>
            <person name="Bhattacharya S.S."/>
            <person name="Shirouzu T."/>
            <person name="Yoshinaga Y."/>
            <person name="Martin F.M."/>
            <person name="Grigoriev I.V."/>
            <person name="Hibbett D.S."/>
        </authorList>
    </citation>
    <scope>NUCLEOTIDE SEQUENCE [LARGE SCALE GENOMIC DNA]</scope>
    <source>
        <strain evidence="9 10">HHB9708</strain>
    </source>
</reference>
<feature type="region of interest" description="Disordered" evidence="8">
    <location>
        <begin position="90"/>
        <end position="113"/>
    </location>
</feature>
<keyword evidence="4 7" id="KW-0010">Activator</keyword>
<dbReference type="Pfam" id="PF07544">
    <property type="entry name" value="Med9"/>
    <property type="match status" value="1"/>
</dbReference>
<keyword evidence="3 7" id="KW-0805">Transcription regulation</keyword>
<evidence type="ECO:0000256" key="8">
    <source>
        <dbReference type="SAM" id="MobiDB-lite"/>
    </source>
</evidence>
<keyword evidence="10" id="KW-1185">Reference proteome</keyword>
<proteinExistence type="inferred from homology"/>
<dbReference type="InterPro" id="IPR011425">
    <property type="entry name" value="Med9"/>
</dbReference>
<dbReference type="STRING" id="1314777.A0A164UGS5"/>
<dbReference type="AlphaFoldDB" id="A0A164UGS5"/>
<evidence type="ECO:0000313" key="10">
    <source>
        <dbReference type="Proteomes" id="UP000076722"/>
    </source>
</evidence>
<protein>
    <recommendedName>
        <fullName evidence="7">Mediator of RNA polymerase II transcription subunit 9</fullName>
    </recommendedName>
    <alternativeName>
        <fullName evidence="7">Mediator complex subunit 9</fullName>
    </alternativeName>
</protein>
<evidence type="ECO:0000313" key="9">
    <source>
        <dbReference type="EMBL" id="KZS93216.1"/>
    </source>
</evidence>
<evidence type="ECO:0000256" key="7">
    <source>
        <dbReference type="RuleBase" id="RU364145"/>
    </source>
</evidence>